<gene>
    <name evidence="1" type="ORF">S01H4_45049</name>
</gene>
<name>X1BJL8_9ZZZZ</name>
<comment type="caution">
    <text evidence="1">The sequence shown here is derived from an EMBL/GenBank/DDBJ whole genome shotgun (WGS) entry which is preliminary data.</text>
</comment>
<accession>X1BJL8</accession>
<proteinExistence type="predicted"/>
<dbReference type="EMBL" id="BART01025047">
    <property type="protein sequence ID" value="GAG96074.1"/>
    <property type="molecule type" value="Genomic_DNA"/>
</dbReference>
<protein>
    <submittedName>
        <fullName evidence="1">Uncharacterized protein</fullName>
    </submittedName>
</protein>
<reference evidence="1" key="1">
    <citation type="journal article" date="2014" name="Front. Microbiol.">
        <title>High frequency of phylogenetically diverse reductive dehalogenase-homologous genes in deep subseafloor sedimentary metagenomes.</title>
        <authorList>
            <person name="Kawai M."/>
            <person name="Futagami T."/>
            <person name="Toyoda A."/>
            <person name="Takaki Y."/>
            <person name="Nishi S."/>
            <person name="Hori S."/>
            <person name="Arai W."/>
            <person name="Tsubouchi T."/>
            <person name="Morono Y."/>
            <person name="Uchiyama I."/>
            <person name="Ito T."/>
            <person name="Fujiyama A."/>
            <person name="Inagaki F."/>
            <person name="Takami H."/>
        </authorList>
    </citation>
    <scope>NUCLEOTIDE SEQUENCE</scope>
    <source>
        <strain evidence="1">Expedition CK06-06</strain>
    </source>
</reference>
<sequence length="278" mass="32472">HNIQRENQRMRRRIKGFELRENLRYHLNKSKESSNVKLKGELKFLFGILHPRELPHFLSSLRDIDYIDVFLAKNMPILKAMKTIKNYFLDHDYDYLILTSDDIEIPYLAPMRIMQTLEIYKLDLLSGWSPITPASKLSNIAGGDMPKEIMTQGVPFSKSQYKFYTVQNIIDFLRKGDYLIPIWFQGWSITGMRKECAKLWDCTHWYFQEDGYFSPKKDIHGTPGFDASADLSFCHQMWTAGYKTFADLTVAVPHYPPGKQALRVGKDPEDTVFIEARI</sequence>
<evidence type="ECO:0000313" key="1">
    <source>
        <dbReference type="EMBL" id="GAG96074.1"/>
    </source>
</evidence>
<organism evidence="1">
    <name type="scientific">marine sediment metagenome</name>
    <dbReference type="NCBI Taxonomy" id="412755"/>
    <lineage>
        <taxon>unclassified sequences</taxon>
        <taxon>metagenomes</taxon>
        <taxon>ecological metagenomes</taxon>
    </lineage>
</organism>
<dbReference type="AlphaFoldDB" id="X1BJL8"/>
<feature type="non-terminal residue" evidence="1">
    <location>
        <position position="1"/>
    </location>
</feature>